<keyword evidence="3 5" id="KW-0274">FAD</keyword>
<dbReference type="PANTHER" id="PTHR23023">
    <property type="entry name" value="DIMETHYLANILINE MONOOXYGENASE"/>
    <property type="match status" value="1"/>
</dbReference>
<dbReference type="GO" id="GO:0050661">
    <property type="term" value="F:NADP binding"/>
    <property type="evidence" value="ECO:0007669"/>
    <property type="project" value="InterPro"/>
</dbReference>
<evidence type="ECO:0000256" key="5">
    <source>
        <dbReference type="RuleBase" id="RU361177"/>
    </source>
</evidence>
<protein>
    <recommendedName>
        <fullName evidence="5">Flavin-containing monooxygenase</fullName>
        <ecNumber evidence="5">1.-.-.-</ecNumber>
    </recommendedName>
</protein>
<keyword evidence="4 5" id="KW-0560">Oxidoreductase</keyword>
<dbReference type="Gene3D" id="3.50.50.60">
    <property type="entry name" value="FAD/NAD(P)-binding domain"/>
    <property type="match status" value="2"/>
</dbReference>
<evidence type="ECO:0000313" key="7">
    <source>
        <dbReference type="Proteomes" id="UP000288805"/>
    </source>
</evidence>
<dbReference type="InterPro" id="IPR050346">
    <property type="entry name" value="FMO-like"/>
</dbReference>
<dbReference type="InterPro" id="IPR020946">
    <property type="entry name" value="Flavin_mOase-like"/>
</dbReference>
<sequence>MFPHSLYPHLEPRVLLLHKVVVLIGLGPSAFDISREVATVAKEVHITTRAPNVTVGKSDNHENIWLHKMIEFVYEDGKVVFQDGSSVHADTIFYCTEYKYHFPFIETNGIVTIDDDNRVGPLYKHVFPPHLAPWLSFIGMPKQDTPFLTTELQSKWLAHVLSGKVLLPTEEEMMSDVENYYHHMEETGVPKSFTHVLPPMRNWLLAQVEMPPLKEWRGRMYRECVKFAKAKPDGYRDQWDDDYWDAVIASQEVNHLANGEDGEDVGVAEDVA</sequence>
<comment type="similarity">
    <text evidence="1 5">Belongs to the FMO family.</text>
</comment>
<proteinExistence type="inferred from homology"/>
<dbReference type="Proteomes" id="UP000288805">
    <property type="component" value="Unassembled WGS sequence"/>
</dbReference>
<organism evidence="6 7">
    <name type="scientific">Vitis vinifera</name>
    <name type="common">Grape</name>
    <dbReference type="NCBI Taxonomy" id="29760"/>
    <lineage>
        <taxon>Eukaryota</taxon>
        <taxon>Viridiplantae</taxon>
        <taxon>Streptophyta</taxon>
        <taxon>Embryophyta</taxon>
        <taxon>Tracheophyta</taxon>
        <taxon>Spermatophyta</taxon>
        <taxon>Magnoliopsida</taxon>
        <taxon>eudicotyledons</taxon>
        <taxon>Gunneridae</taxon>
        <taxon>Pentapetalae</taxon>
        <taxon>rosids</taxon>
        <taxon>Vitales</taxon>
        <taxon>Vitaceae</taxon>
        <taxon>Viteae</taxon>
        <taxon>Vitis</taxon>
    </lineage>
</organism>
<evidence type="ECO:0000256" key="2">
    <source>
        <dbReference type="ARBA" id="ARBA00022630"/>
    </source>
</evidence>
<gene>
    <name evidence="6" type="primary">VvCHDh000052_1</name>
    <name evidence="6" type="ORF">CK203_112042</name>
</gene>
<keyword evidence="2 5" id="KW-0285">Flavoprotein</keyword>
<comment type="cofactor">
    <cofactor evidence="5">
        <name>FAD</name>
        <dbReference type="ChEBI" id="CHEBI:57692"/>
    </cofactor>
</comment>
<accession>A0A438FF80</accession>
<evidence type="ECO:0000256" key="4">
    <source>
        <dbReference type="ARBA" id="ARBA00023002"/>
    </source>
</evidence>
<evidence type="ECO:0000256" key="3">
    <source>
        <dbReference type="ARBA" id="ARBA00022827"/>
    </source>
</evidence>
<dbReference type="EMBL" id="QGNW01000933">
    <property type="protein sequence ID" value="RVW58644.1"/>
    <property type="molecule type" value="Genomic_DNA"/>
</dbReference>
<dbReference type="FunFam" id="3.50.50.60:FF:000774">
    <property type="entry name" value="Flavin-containing monooxygenase"/>
    <property type="match status" value="1"/>
</dbReference>
<comment type="caution">
    <text evidence="6">The sequence shown here is derived from an EMBL/GenBank/DDBJ whole genome shotgun (WGS) entry which is preliminary data.</text>
</comment>
<evidence type="ECO:0000256" key="1">
    <source>
        <dbReference type="ARBA" id="ARBA00009183"/>
    </source>
</evidence>
<dbReference type="Pfam" id="PF00743">
    <property type="entry name" value="FMO-like"/>
    <property type="match status" value="1"/>
</dbReference>
<dbReference type="GO" id="GO:0004499">
    <property type="term" value="F:N,N-dimethylaniline monooxygenase activity"/>
    <property type="evidence" value="ECO:0007669"/>
    <property type="project" value="InterPro"/>
</dbReference>
<dbReference type="EC" id="1.-.-.-" evidence="5"/>
<dbReference type="AlphaFoldDB" id="A0A438FF80"/>
<dbReference type="FunFam" id="3.50.50.60:FF:001056">
    <property type="entry name" value="Flavin-containing monooxygenase"/>
    <property type="match status" value="1"/>
</dbReference>
<dbReference type="InterPro" id="IPR036188">
    <property type="entry name" value="FAD/NAD-bd_sf"/>
</dbReference>
<dbReference type="SUPFAM" id="SSF51905">
    <property type="entry name" value="FAD/NAD(P)-binding domain"/>
    <property type="match status" value="2"/>
</dbReference>
<evidence type="ECO:0000313" key="6">
    <source>
        <dbReference type="EMBL" id="RVW58644.1"/>
    </source>
</evidence>
<keyword evidence="5 6" id="KW-0503">Monooxygenase</keyword>
<dbReference type="GO" id="GO:0050660">
    <property type="term" value="F:flavin adenine dinucleotide binding"/>
    <property type="evidence" value="ECO:0007669"/>
    <property type="project" value="InterPro"/>
</dbReference>
<name>A0A438FF80_VITVI</name>
<reference evidence="6 7" key="1">
    <citation type="journal article" date="2018" name="PLoS Genet.">
        <title>Population sequencing reveals clonal diversity and ancestral inbreeding in the grapevine cultivar Chardonnay.</title>
        <authorList>
            <person name="Roach M.J."/>
            <person name="Johnson D.L."/>
            <person name="Bohlmann J."/>
            <person name="van Vuuren H.J."/>
            <person name="Jones S.J."/>
            <person name="Pretorius I.S."/>
            <person name="Schmidt S.A."/>
            <person name="Borneman A.R."/>
        </authorList>
    </citation>
    <scope>NUCLEOTIDE SEQUENCE [LARGE SCALE GENOMIC DNA]</scope>
    <source>
        <strain evidence="7">cv. Chardonnay</strain>
        <tissue evidence="6">Leaf</tissue>
    </source>
</reference>